<evidence type="ECO:0000256" key="1">
    <source>
        <dbReference type="SAM" id="MobiDB-lite"/>
    </source>
</evidence>
<dbReference type="EMBL" id="DF237742">
    <property type="protein sequence ID" value="GAQ91480.1"/>
    <property type="molecule type" value="Genomic_DNA"/>
</dbReference>
<feature type="region of interest" description="Disordered" evidence="1">
    <location>
        <begin position="1"/>
        <end position="73"/>
    </location>
</feature>
<sequence>MAANGGAEDMEKVDTGPHDSQEDAISDWSSEDESPISPLQPQTNTLDSNQAWQPLASVGGEEAGGVQNGGGREFGIAELSNMTVEELGRRLAAGDTLAVSGEQLLNYQPDAGGANGPQVGEMTPDEEEEEERRIAQQEAAIAEANAREEERRRAPLPEEKKEAIVSAMKGFTLKGYKPQWAAQVPDDELVAKVKRRSGMES</sequence>
<dbReference type="Pfam" id="PF06910">
    <property type="entry name" value="MEA1"/>
    <property type="match status" value="1"/>
</dbReference>
<dbReference type="AlphaFoldDB" id="A0A1Y1IKV5"/>
<dbReference type="Proteomes" id="UP000054558">
    <property type="component" value="Unassembled WGS sequence"/>
</dbReference>
<feature type="compositionally biased region" description="Gly residues" evidence="1">
    <location>
        <begin position="61"/>
        <end position="73"/>
    </location>
</feature>
<dbReference type="PANTHER" id="PTHR37175">
    <property type="entry name" value="BNAA08G28800D PROTEIN"/>
    <property type="match status" value="1"/>
</dbReference>
<evidence type="ECO:0000313" key="2">
    <source>
        <dbReference type="EMBL" id="GAQ91480.1"/>
    </source>
</evidence>
<reference evidence="2 3" key="1">
    <citation type="journal article" date="2014" name="Nat. Commun.">
        <title>Klebsormidium flaccidum genome reveals primary factors for plant terrestrial adaptation.</title>
        <authorList>
            <person name="Hori K."/>
            <person name="Maruyama F."/>
            <person name="Fujisawa T."/>
            <person name="Togashi T."/>
            <person name="Yamamoto N."/>
            <person name="Seo M."/>
            <person name="Sato S."/>
            <person name="Yamada T."/>
            <person name="Mori H."/>
            <person name="Tajima N."/>
            <person name="Moriyama T."/>
            <person name="Ikeuchi M."/>
            <person name="Watanabe M."/>
            <person name="Wada H."/>
            <person name="Kobayashi K."/>
            <person name="Saito M."/>
            <person name="Masuda T."/>
            <person name="Sasaki-Sekimoto Y."/>
            <person name="Mashiguchi K."/>
            <person name="Awai K."/>
            <person name="Shimojima M."/>
            <person name="Masuda S."/>
            <person name="Iwai M."/>
            <person name="Nobusawa T."/>
            <person name="Narise T."/>
            <person name="Kondo S."/>
            <person name="Saito H."/>
            <person name="Sato R."/>
            <person name="Murakawa M."/>
            <person name="Ihara Y."/>
            <person name="Oshima-Yamada Y."/>
            <person name="Ohtaka K."/>
            <person name="Satoh M."/>
            <person name="Sonobe K."/>
            <person name="Ishii M."/>
            <person name="Ohtani R."/>
            <person name="Kanamori-Sato M."/>
            <person name="Honoki R."/>
            <person name="Miyazaki D."/>
            <person name="Mochizuki H."/>
            <person name="Umetsu J."/>
            <person name="Higashi K."/>
            <person name="Shibata D."/>
            <person name="Kamiya Y."/>
            <person name="Sato N."/>
            <person name="Nakamura Y."/>
            <person name="Tabata S."/>
            <person name="Ida S."/>
            <person name="Kurokawa K."/>
            <person name="Ohta H."/>
        </authorList>
    </citation>
    <scope>NUCLEOTIDE SEQUENCE [LARGE SCALE GENOMIC DNA]</scope>
    <source>
        <strain evidence="2 3">NIES-2285</strain>
    </source>
</reference>
<dbReference type="STRING" id="105231.A0A1Y1IKV5"/>
<keyword evidence="3" id="KW-1185">Reference proteome</keyword>
<feature type="compositionally biased region" description="Acidic residues" evidence="1">
    <location>
        <begin position="22"/>
        <end position="34"/>
    </location>
</feature>
<dbReference type="PANTHER" id="PTHR37175:SF1">
    <property type="entry name" value="CONSTANS-LIKE PROTEIN-RELATED"/>
    <property type="match status" value="1"/>
</dbReference>
<dbReference type="OMA" id="PPWAGSV"/>
<name>A0A1Y1IKV5_KLENI</name>
<feature type="region of interest" description="Disordered" evidence="1">
    <location>
        <begin position="106"/>
        <end position="135"/>
    </location>
</feature>
<feature type="compositionally biased region" description="Basic and acidic residues" evidence="1">
    <location>
        <begin position="9"/>
        <end position="21"/>
    </location>
</feature>
<accession>A0A1Y1IKV5</accession>
<feature type="compositionally biased region" description="Polar residues" evidence="1">
    <location>
        <begin position="37"/>
        <end position="52"/>
    </location>
</feature>
<gene>
    <name evidence="2" type="ORF">KFL_007930030</name>
</gene>
<evidence type="ECO:0000313" key="3">
    <source>
        <dbReference type="Proteomes" id="UP000054558"/>
    </source>
</evidence>
<proteinExistence type="predicted"/>
<organism evidence="2 3">
    <name type="scientific">Klebsormidium nitens</name>
    <name type="common">Green alga</name>
    <name type="synonym">Ulothrix nitens</name>
    <dbReference type="NCBI Taxonomy" id="105231"/>
    <lineage>
        <taxon>Eukaryota</taxon>
        <taxon>Viridiplantae</taxon>
        <taxon>Streptophyta</taxon>
        <taxon>Klebsormidiophyceae</taxon>
        <taxon>Klebsormidiales</taxon>
        <taxon>Klebsormidiaceae</taxon>
        <taxon>Klebsormidium</taxon>
    </lineage>
</organism>
<protein>
    <submittedName>
        <fullName evidence="2">Uncharacterized protein</fullName>
    </submittedName>
</protein>